<evidence type="ECO:0000313" key="2">
    <source>
        <dbReference type="EMBL" id="RAJ05120.1"/>
    </source>
</evidence>
<dbReference type="OrthoDB" id="675420at2"/>
<organism evidence="2 3">
    <name type="scientific">Chitinophaga skermanii</name>
    <dbReference type="NCBI Taxonomy" id="331697"/>
    <lineage>
        <taxon>Bacteria</taxon>
        <taxon>Pseudomonadati</taxon>
        <taxon>Bacteroidota</taxon>
        <taxon>Chitinophagia</taxon>
        <taxon>Chitinophagales</taxon>
        <taxon>Chitinophagaceae</taxon>
        <taxon>Chitinophaga</taxon>
    </lineage>
</organism>
<reference evidence="2 3" key="1">
    <citation type="submission" date="2018-06" db="EMBL/GenBank/DDBJ databases">
        <title>Genomic Encyclopedia of Archaeal and Bacterial Type Strains, Phase II (KMG-II): from individual species to whole genera.</title>
        <authorList>
            <person name="Goeker M."/>
        </authorList>
    </citation>
    <scope>NUCLEOTIDE SEQUENCE [LARGE SCALE GENOMIC DNA]</scope>
    <source>
        <strain evidence="2 3">DSM 23857</strain>
    </source>
</reference>
<dbReference type="AlphaFoldDB" id="A0A327QLE6"/>
<protein>
    <submittedName>
        <fullName evidence="2">Uncharacterized protein</fullName>
    </submittedName>
</protein>
<keyword evidence="3" id="KW-1185">Reference proteome</keyword>
<dbReference type="Proteomes" id="UP000249547">
    <property type="component" value="Unassembled WGS sequence"/>
</dbReference>
<gene>
    <name evidence="2" type="ORF">LX64_02274</name>
</gene>
<evidence type="ECO:0000313" key="3">
    <source>
        <dbReference type="Proteomes" id="UP000249547"/>
    </source>
</evidence>
<dbReference type="EMBL" id="QLLL01000004">
    <property type="protein sequence ID" value="RAJ05120.1"/>
    <property type="molecule type" value="Genomic_DNA"/>
</dbReference>
<proteinExistence type="predicted"/>
<comment type="caution">
    <text evidence="2">The sequence shown here is derived from an EMBL/GenBank/DDBJ whole genome shotgun (WGS) entry which is preliminary data.</text>
</comment>
<feature type="signal peptide" evidence="1">
    <location>
        <begin position="1"/>
        <end position="18"/>
    </location>
</feature>
<dbReference type="PROSITE" id="PS51257">
    <property type="entry name" value="PROKAR_LIPOPROTEIN"/>
    <property type="match status" value="1"/>
</dbReference>
<evidence type="ECO:0000256" key="1">
    <source>
        <dbReference type="SAM" id="SignalP"/>
    </source>
</evidence>
<keyword evidence="1" id="KW-0732">Signal</keyword>
<feature type="chain" id="PRO_5016404179" evidence="1">
    <location>
        <begin position="19"/>
        <end position="148"/>
    </location>
</feature>
<sequence>MKKLFLLLAVVIVAYACSKDSSGDGKPSIAFRSYNMSEIPNPAPPIVVYLNLKDSDGDIEDRLFVRLNYFSDGGDTITYNFEPFNLPKLGSYRGSNINATIEFRPNDTYLNPKENMPLDSVWFSMYVQDNAGNISDTIATPRILIHGE</sequence>
<accession>A0A327QLE6</accession>
<dbReference type="RefSeq" id="WP_111597741.1">
    <property type="nucleotide sequence ID" value="NZ_QLLL01000004.1"/>
</dbReference>
<name>A0A327QLE6_9BACT</name>